<dbReference type="PANTHER" id="PTHR43701:SF2">
    <property type="entry name" value="MEMBRANE TRANSPORTER PROTEIN YJNA-RELATED"/>
    <property type="match status" value="1"/>
</dbReference>
<dbReference type="RefSeq" id="WP_262400314.1">
    <property type="nucleotide sequence ID" value="NZ_JACRTB010000015.1"/>
</dbReference>
<feature type="transmembrane region" description="Helical" evidence="6">
    <location>
        <begin position="137"/>
        <end position="157"/>
    </location>
</feature>
<evidence type="ECO:0000256" key="2">
    <source>
        <dbReference type="ARBA" id="ARBA00009142"/>
    </source>
</evidence>
<dbReference type="InterPro" id="IPR051598">
    <property type="entry name" value="TSUP/Inactive_protease-like"/>
</dbReference>
<comment type="caution">
    <text evidence="7">The sequence shown here is derived from an EMBL/GenBank/DDBJ whole genome shotgun (WGS) entry which is preliminary data.</text>
</comment>
<feature type="transmembrane region" description="Helical" evidence="6">
    <location>
        <begin position="240"/>
        <end position="257"/>
    </location>
</feature>
<dbReference type="EMBL" id="JACRTB010000015">
    <property type="protein sequence ID" value="MBC8576777.1"/>
    <property type="molecule type" value="Genomic_DNA"/>
</dbReference>
<evidence type="ECO:0000256" key="4">
    <source>
        <dbReference type="ARBA" id="ARBA00022989"/>
    </source>
</evidence>
<comment type="subcellular location">
    <subcellularLocation>
        <location evidence="6">Cell membrane</location>
        <topology evidence="6">Multi-pass membrane protein</topology>
    </subcellularLocation>
    <subcellularLocation>
        <location evidence="1">Membrane</location>
        <topology evidence="1">Multi-pass membrane protein</topology>
    </subcellularLocation>
</comment>
<sequence>MLGLIFLVCFAASVVGAVCGIGGGVIMKPVLDAFGFASVSTISFLSGCTVLAMSAYSIGKTVLAGESEIEYRTATPLAIGAAVGGVIGKQLFTLVKNSSSNPDFVGTVQSAALAVVTLGALLYTVNRARIRPHQLNGAAPAAGIGTILGILSSFLGIGGGPINLPVLHYFFSMETKTAAQNSLYTILFSQAASLAATLATGTVPEFQLPWMAVMVAGGMLGGMGGRVLNRRLSGEQVTRLFIGLMLVIVGICLYNAVRFTA</sequence>
<organism evidence="7 8">
    <name type="scientific">Yanshouia hominis</name>
    <dbReference type="NCBI Taxonomy" id="2763673"/>
    <lineage>
        <taxon>Bacteria</taxon>
        <taxon>Bacillati</taxon>
        <taxon>Bacillota</taxon>
        <taxon>Clostridia</taxon>
        <taxon>Eubacteriales</taxon>
        <taxon>Oscillospiraceae</taxon>
        <taxon>Yanshouia</taxon>
    </lineage>
</organism>
<comment type="similarity">
    <text evidence="2 6">Belongs to the 4-toluene sulfonate uptake permease (TSUP) (TC 2.A.102) family.</text>
</comment>
<dbReference type="PANTHER" id="PTHR43701">
    <property type="entry name" value="MEMBRANE TRANSPORTER PROTEIN MJ0441-RELATED"/>
    <property type="match status" value="1"/>
</dbReference>
<dbReference type="InterPro" id="IPR002781">
    <property type="entry name" value="TM_pro_TauE-like"/>
</dbReference>
<keyword evidence="8" id="KW-1185">Reference proteome</keyword>
<evidence type="ECO:0000256" key="6">
    <source>
        <dbReference type="RuleBase" id="RU363041"/>
    </source>
</evidence>
<name>A0ABR7NLQ6_9FIRM</name>
<protein>
    <recommendedName>
        <fullName evidence="6">Probable membrane transporter protein</fullName>
    </recommendedName>
</protein>
<feature type="transmembrane region" description="Helical" evidence="6">
    <location>
        <begin position="208"/>
        <end position="228"/>
    </location>
</feature>
<keyword evidence="6" id="KW-1003">Cell membrane</keyword>
<feature type="transmembrane region" description="Helical" evidence="6">
    <location>
        <begin position="33"/>
        <end position="53"/>
    </location>
</feature>
<keyword evidence="3 6" id="KW-0812">Transmembrane</keyword>
<evidence type="ECO:0000313" key="7">
    <source>
        <dbReference type="EMBL" id="MBC8576777.1"/>
    </source>
</evidence>
<keyword evidence="5 6" id="KW-0472">Membrane</keyword>
<evidence type="ECO:0000256" key="1">
    <source>
        <dbReference type="ARBA" id="ARBA00004141"/>
    </source>
</evidence>
<evidence type="ECO:0000313" key="8">
    <source>
        <dbReference type="Proteomes" id="UP000658131"/>
    </source>
</evidence>
<dbReference type="Proteomes" id="UP000658131">
    <property type="component" value="Unassembled WGS sequence"/>
</dbReference>
<evidence type="ECO:0000256" key="3">
    <source>
        <dbReference type="ARBA" id="ARBA00022692"/>
    </source>
</evidence>
<reference evidence="7 8" key="1">
    <citation type="submission" date="2020-08" db="EMBL/GenBank/DDBJ databases">
        <title>Genome public.</title>
        <authorList>
            <person name="Liu C."/>
            <person name="Sun Q."/>
        </authorList>
    </citation>
    <scope>NUCLEOTIDE SEQUENCE [LARGE SCALE GENOMIC DNA]</scope>
    <source>
        <strain evidence="7 8">BX1</strain>
    </source>
</reference>
<evidence type="ECO:0000256" key="5">
    <source>
        <dbReference type="ARBA" id="ARBA00023136"/>
    </source>
</evidence>
<accession>A0ABR7NLQ6</accession>
<proteinExistence type="inferred from homology"/>
<dbReference type="Pfam" id="PF01925">
    <property type="entry name" value="TauE"/>
    <property type="match status" value="1"/>
</dbReference>
<feature type="transmembrane region" description="Helical" evidence="6">
    <location>
        <begin position="104"/>
        <end position="125"/>
    </location>
</feature>
<keyword evidence="4 6" id="KW-1133">Transmembrane helix</keyword>
<gene>
    <name evidence="7" type="ORF">H8717_10240</name>
</gene>